<evidence type="ECO:0000313" key="5">
    <source>
        <dbReference type="Proteomes" id="UP000303847"/>
    </source>
</evidence>
<dbReference type="InterPro" id="IPR005321">
    <property type="entry name" value="Peptidase_S58_DmpA"/>
</dbReference>
<proteinExistence type="inferred from homology"/>
<organism evidence="2 4">
    <name type="scientific">Brenneria nigrifluens DSM 30175 = ATCC 13028</name>
    <dbReference type="NCBI Taxonomy" id="1121120"/>
    <lineage>
        <taxon>Bacteria</taxon>
        <taxon>Pseudomonadati</taxon>
        <taxon>Pseudomonadota</taxon>
        <taxon>Gammaproteobacteria</taxon>
        <taxon>Enterobacterales</taxon>
        <taxon>Pectobacteriaceae</taxon>
        <taxon>Brenneria</taxon>
    </lineage>
</organism>
<dbReference type="Pfam" id="PF03576">
    <property type="entry name" value="Peptidase_S58"/>
    <property type="match status" value="1"/>
</dbReference>
<dbReference type="EMBL" id="CP034036">
    <property type="protein sequence ID" value="QCR05717.1"/>
    <property type="molecule type" value="Genomic_DNA"/>
</dbReference>
<dbReference type="PANTHER" id="PTHR36512:SF3">
    <property type="entry name" value="BLR5678 PROTEIN"/>
    <property type="match status" value="1"/>
</dbReference>
<gene>
    <name evidence="2" type="ORF">DDT54_00795</name>
    <name evidence="3" type="ORF">EH206_16925</name>
</gene>
<dbReference type="Proteomes" id="UP000295985">
    <property type="component" value="Unassembled WGS sequence"/>
</dbReference>
<evidence type="ECO:0000256" key="1">
    <source>
        <dbReference type="ARBA" id="ARBA00007068"/>
    </source>
</evidence>
<dbReference type="Gene3D" id="3.60.70.12">
    <property type="entry name" value="L-amino peptidase D-ALA esterase/amidase"/>
    <property type="match status" value="1"/>
</dbReference>
<dbReference type="SUPFAM" id="SSF56266">
    <property type="entry name" value="DmpA/ArgJ-like"/>
    <property type="match status" value="1"/>
</dbReference>
<sequence length="378" mass="40294">MSKTRARQLGLRFDGPTGDHNAITDVPGVMVGYRTINGVSSDGKQIKTGVTALLPRGYQREPQPVWAGCHALNGNGEMTGTHWIKDGGYFVGPICLTNTHSTGTVHQAAVRWMIEQYREIWERHHIWAMPVVAETYDGVINDINGLHVTVDDALAALNSAHSGPLAEGNVGGGNGMICYGFKGGTGTSSRRFCIDGEEYTLGALVQANYGQRSWFSLFGVPLGTMLDAELPEALRQERGSIIVILATDAPMMPHQLQRLARRAGLGISQSGSPGGNNSGDIFLAFSTANAAPLPQVAPAHQSFRYLNDECFDPIYLAAVASTHEAVINAMLAAEDAAMQKPQGICKAIDPQALYTLLQAANPLAVRQASASPQGGNQS</sequence>
<evidence type="ECO:0000313" key="4">
    <source>
        <dbReference type="Proteomes" id="UP000295985"/>
    </source>
</evidence>
<dbReference type="RefSeq" id="WP_009114038.1">
    <property type="nucleotide sequence ID" value="NZ_CP034036.1"/>
</dbReference>
<evidence type="ECO:0000313" key="2">
    <source>
        <dbReference type="EMBL" id="PWC25897.1"/>
    </source>
</evidence>
<dbReference type="InterPro" id="IPR016117">
    <property type="entry name" value="ArgJ-like_dom_sf"/>
</dbReference>
<dbReference type="OrthoDB" id="9770388at2"/>
<reference evidence="3 5" key="2">
    <citation type="submission" date="2018-11" db="EMBL/GenBank/DDBJ databases">
        <title>Genome sequences of Brenneria nigrifluens and Brenneria rubrifaciens.</title>
        <authorList>
            <person name="Poret-Peterson A.T."/>
            <person name="McClean A.E."/>
            <person name="Kluepfel D.A."/>
        </authorList>
    </citation>
    <scope>NUCLEOTIDE SEQUENCE [LARGE SCALE GENOMIC DNA]</scope>
    <source>
        <strain evidence="3 5">ATCC 13028</strain>
    </source>
</reference>
<keyword evidence="5" id="KW-1185">Reference proteome</keyword>
<dbReference type="PANTHER" id="PTHR36512">
    <property type="entry name" value="D-AMINOPEPTIDASE"/>
    <property type="match status" value="1"/>
</dbReference>
<protein>
    <submittedName>
        <fullName evidence="2">S58 family peptidase</fullName>
    </submittedName>
</protein>
<dbReference type="AlphaFoldDB" id="A0A2U1UW63"/>
<evidence type="ECO:0000313" key="3">
    <source>
        <dbReference type="EMBL" id="QCR05717.1"/>
    </source>
</evidence>
<dbReference type="Proteomes" id="UP000303847">
    <property type="component" value="Chromosome"/>
</dbReference>
<reference evidence="2 4" key="1">
    <citation type="submission" date="2018-04" db="EMBL/GenBank/DDBJ databases">
        <title>Brenneria corticis sp.nov.</title>
        <authorList>
            <person name="Li Y."/>
        </authorList>
    </citation>
    <scope>NUCLEOTIDE SEQUENCE [LARGE SCALE GENOMIC DNA]</scope>
    <source>
        <strain evidence="2 4">LMG 2694</strain>
    </source>
</reference>
<comment type="similarity">
    <text evidence="1">Belongs to the peptidase S58 family.</text>
</comment>
<dbReference type="GO" id="GO:0004177">
    <property type="term" value="F:aminopeptidase activity"/>
    <property type="evidence" value="ECO:0007669"/>
    <property type="project" value="TreeGrafter"/>
</dbReference>
<accession>A0A2U1UW63</accession>
<dbReference type="CDD" id="cd02253">
    <property type="entry name" value="DmpA"/>
    <property type="match status" value="1"/>
</dbReference>
<dbReference type="EMBL" id="QDKK01000001">
    <property type="protein sequence ID" value="PWC25897.1"/>
    <property type="molecule type" value="Genomic_DNA"/>
</dbReference>
<name>A0A2U1UW63_9GAMM</name>